<feature type="signal peptide" evidence="2">
    <location>
        <begin position="1"/>
        <end position="25"/>
    </location>
</feature>
<proteinExistence type="predicted"/>
<dbReference type="RefSeq" id="WP_285884831.1">
    <property type="nucleotide sequence ID" value="NZ_JARFYN010000117.1"/>
</dbReference>
<keyword evidence="4" id="KW-1185">Reference proteome</keyword>
<reference evidence="3" key="1">
    <citation type="submission" date="2023-06" db="EMBL/GenBank/DDBJ databases">
        <title>Phylogenetic Diversity of Rhizobium strains.</title>
        <authorList>
            <person name="Moura F.T."/>
            <person name="Helene L.C.F."/>
            <person name="Hungria M."/>
        </authorList>
    </citation>
    <scope>NUCLEOTIDE SEQUENCE</scope>
    <source>
        <strain evidence="3">CCGE524</strain>
    </source>
</reference>
<sequence length="109" mass="12328">MQSKPIPAAVFLVLAGLLSSCVVESSPSGYNGYSSGYYSGGYYGGTVIYGGSNRYRSRYSGDRYRYDHRSFHGHGRSQHSIHHRPENRHYGRRGSHHHRSVPRRAEGNR</sequence>
<dbReference type="PROSITE" id="PS51257">
    <property type="entry name" value="PROKAR_LIPOPROTEIN"/>
    <property type="match status" value="1"/>
</dbReference>
<dbReference type="Proteomes" id="UP001172630">
    <property type="component" value="Unassembled WGS sequence"/>
</dbReference>
<feature type="compositionally biased region" description="Basic residues" evidence="1">
    <location>
        <begin position="71"/>
        <end position="82"/>
    </location>
</feature>
<accession>A0ABT7KRY1</accession>
<dbReference type="EMBL" id="JARFYN010000117">
    <property type="protein sequence ID" value="MDL2410838.1"/>
    <property type="molecule type" value="Genomic_DNA"/>
</dbReference>
<gene>
    <name evidence="3" type="ORF">PY650_35965</name>
</gene>
<feature type="compositionally biased region" description="Basic residues" evidence="1">
    <location>
        <begin position="90"/>
        <end position="102"/>
    </location>
</feature>
<evidence type="ECO:0000313" key="3">
    <source>
        <dbReference type="EMBL" id="MDL2410838.1"/>
    </source>
</evidence>
<comment type="caution">
    <text evidence="3">The sequence shown here is derived from an EMBL/GenBank/DDBJ whole genome shotgun (WGS) entry which is preliminary data.</text>
</comment>
<organism evidence="3 4">
    <name type="scientific">Rhizobium calliandrae</name>
    <dbReference type="NCBI Taxonomy" id="1312182"/>
    <lineage>
        <taxon>Bacteria</taxon>
        <taxon>Pseudomonadati</taxon>
        <taxon>Pseudomonadota</taxon>
        <taxon>Alphaproteobacteria</taxon>
        <taxon>Hyphomicrobiales</taxon>
        <taxon>Rhizobiaceae</taxon>
        <taxon>Rhizobium/Agrobacterium group</taxon>
        <taxon>Rhizobium</taxon>
    </lineage>
</organism>
<feature type="region of interest" description="Disordered" evidence="1">
    <location>
        <begin position="68"/>
        <end position="109"/>
    </location>
</feature>
<evidence type="ECO:0000313" key="4">
    <source>
        <dbReference type="Proteomes" id="UP001172630"/>
    </source>
</evidence>
<keyword evidence="2" id="KW-0732">Signal</keyword>
<protein>
    <submittedName>
        <fullName evidence="3">Uncharacterized protein</fullName>
    </submittedName>
</protein>
<evidence type="ECO:0000256" key="1">
    <source>
        <dbReference type="SAM" id="MobiDB-lite"/>
    </source>
</evidence>
<evidence type="ECO:0000256" key="2">
    <source>
        <dbReference type="SAM" id="SignalP"/>
    </source>
</evidence>
<name>A0ABT7KRY1_9HYPH</name>
<feature type="chain" id="PRO_5046548623" evidence="2">
    <location>
        <begin position="26"/>
        <end position="109"/>
    </location>
</feature>